<dbReference type="Gene3D" id="2.130.10.10">
    <property type="entry name" value="YVTN repeat-like/Quinoprotein amine dehydrogenase"/>
    <property type="match status" value="2"/>
</dbReference>
<dbReference type="SMART" id="SM00320">
    <property type="entry name" value="WD40"/>
    <property type="match status" value="9"/>
</dbReference>
<dbReference type="SUPFAM" id="SSF50978">
    <property type="entry name" value="WD40 repeat-like"/>
    <property type="match status" value="2"/>
</dbReference>
<feature type="repeat" description="WD" evidence="1">
    <location>
        <begin position="12"/>
        <end position="47"/>
    </location>
</feature>
<keyword evidence="1" id="KW-0853">WD repeat</keyword>
<accession>A0AAV8WMK5</accession>
<dbReference type="InterPro" id="IPR024977">
    <property type="entry name" value="Apc4-like_WD40_dom"/>
</dbReference>
<evidence type="ECO:0000313" key="3">
    <source>
        <dbReference type="EMBL" id="KAJ8927588.1"/>
    </source>
</evidence>
<gene>
    <name evidence="3" type="ORF">NQ314_019933</name>
</gene>
<dbReference type="InterPro" id="IPR036322">
    <property type="entry name" value="WD40_repeat_dom_sf"/>
</dbReference>
<dbReference type="PANTHER" id="PTHR44163:SF1">
    <property type="entry name" value="U3 SMALL NUCLEOLAR RNA-ASSOCIATED PROTEIN 4 HOMOLOG"/>
    <property type="match status" value="1"/>
</dbReference>
<dbReference type="GO" id="GO:0003723">
    <property type="term" value="F:RNA binding"/>
    <property type="evidence" value="ECO:0007669"/>
    <property type="project" value="TreeGrafter"/>
</dbReference>
<dbReference type="InterPro" id="IPR015943">
    <property type="entry name" value="WD40/YVTN_repeat-like_dom_sf"/>
</dbReference>
<name>A0AAV8WMK5_9CUCU</name>
<dbReference type="PROSITE" id="PS50082">
    <property type="entry name" value="WD_REPEATS_2"/>
    <property type="match status" value="1"/>
</dbReference>
<dbReference type="EMBL" id="JANEYF010005593">
    <property type="protein sequence ID" value="KAJ8927588.1"/>
    <property type="molecule type" value="Genomic_DNA"/>
</dbReference>
<dbReference type="AlphaFoldDB" id="A0AAV8WMK5"/>
<reference evidence="3" key="1">
    <citation type="journal article" date="2023" name="Insect Mol. Biol.">
        <title>Genome sequencing provides insights into the evolution of gene families encoding plant cell wall-degrading enzymes in longhorned beetles.</title>
        <authorList>
            <person name="Shin N.R."/>
            <person name="Okamura Y."/>
            <person name="Kirsch R."/>
            <person name="Pauchet Y."/>
        </authorList>
    </citation>
    <scope>NUCLEOTIDE SEQUENCE</scope>
    <source>
        <strain evidence="3">RBIC_L_NR</strain>
    </source>
</reference>
<dbReference type="GO" id="GO:0030686">
    <property type="term" value="C:90S preribosome"/>
    <property type="evidence" value="ECO:0007669"/>
    <property type="project" value="InterPro"/>
</dbReference>
<organism evidence="3 4">
    <name type="scientific">Rhamnusium bicolor</name>
    <dbReference type="NCBI Taxonomy" id="1586634"/>
    <lineage>
        <taxon>Eukaryota</taxon>
        <taxon>Metazoa</taxon>
        <taxon>Ecdysozoa</taxon>
        <taxon>Arthropoda</taxon>
        <taxon>Hexapoda</taxon>
        <taxon>Insecta</taxon>
        <taxon>Pterygota</taxon>
        <taxon>Neoptera</taxon>
        <taxon>Endopterygota</taxon>
        <taxon>Coleoptera</taxon>
        <taxon>Polyphaga</taxon>
        <taxon>Cucujiformia</taxon>
        <taxon>Chrysomeloidea</taxon>
        <taxon>Cerambycidae</taxon>
        <taxon>Lepturinae</taxon>
        <taxon>Rhagiini</taxon>
        <taxon>Rhamnusium</taxon>
    </lineage>
</organism>
<evidence type="ECO:0000313" key="4">
    <source>
        <dbReference type="Proteomes" id="UP001162156"/>
    </source>
</evidence>
<evidence type="ECO:0000259" key="2">
    <source>
        <dbReference type="Pfam" id="PF12894"/>
    </source>
</evidence>
<dbReference type="GO" id="GO:0032040">
    <property type="term" value="C:small-subunit processome"/>
    <property type="evidence" value="ECO:0007669"/>
    <property type="project" value="TreeGrafter"/>
</dbReference>
<dbReference type="Pfam" id="PF12894">
    <property type="entry name" value="ANAPC4_WD40"/>
    <property type="match status" value="1"/>
</dbReference>
<dbReference type="PANTHER" id="PTHR44163">
    <property type="entry name" value="U3 SMALL NUCLEOLAR RNA-ASSOCIATED PROTEIN 4 HOMOLOG"/>
    <property type="match status" value="1"/>
</dbReference>
<keyword evidence="4" id="KW-1185">Reference proteome</keyword>
<dbReference type="Pfam" id="PF00400">
    <property type="entry name" value="WD40"/>
    <property type="match status" value="1"/>
</dbReference>
<protein>
    <recommendedName>
        <fullName evidence="2">Anaphase-promoting complex subunit 4-like WD40 domain-containing protein</fullName>
    </recommendedName>
</protein>
<sequence>MSNCKIHNVRFYKLEPHAIRCMALQPSAKILAVSRSDASIEIWNLNNAWFIERTIASSTENFSIEGLAWCGNRLFSVGLHGLLIEYDLYKLALKSRSAVTGEAAFCLDIDRYKLRIAIGTEQGYLNIFRVEDDGVYFEKFLDKQEGRIICLKFDPTGEFVVSGSIDVIRIWNVQSGHAIHKMTTGRSESNKPTIVWCLEVANDFTIMSGDSRGKLTLWDGRIGSQLESYQSHKADVLALCLSEDQSSLYCAGVDPNIINYVKISVKGDTEKWVKSIQRKIHEHDVNALTICDNKLYSGGADSYLACSFHPPKTLLKVPPILQNPCVSLASEARYMMLRYHKHVEVWSLGKSENTEASYRGFLNLKDEPKKLLVLQRVNKDYDGDEEKEGVICSCISSDGKWILFSTCLGIRLFQFIYVDEKPSLLRIDDLESKNIPCVQAVFTPDNSHLVTAPNSGGLLIYDIKDGKVSINQTLDNTELTDTVTFLTTSSCGNYIIAGDASSNIAIFMFKKHQWINYCKLPKYQHPPTALAVHPSTLCAIIAYSDSKIIEYDIKKKRFTPFSRYLETNVPVQWKSRSYPIRNITFDPRVDNIIILHDDSSIIIVNKEKVSCLF</sequence>
<proteinExistence type="predicted"/>
<evidence type="ECO:0000256" key="1">
    <source>
        <dbReference type="PROSITE-ProRule" id="PRU00221"/>
    </source>
</evidence>
<dbReference type="InterPro" id="IPR001680">
    <property type="entry name" value="WD40_rpt"/>
</dbReference>
<dbReference type="GO" id="GO:0000462">
    <property type="term" value="P:maturation of SSU-rRNA from tricistronic rRNA transcript (SSU-rRNA, 5.8S rRNA, LSU-rRNA)"/>
    <property type="evidence" value="ECO:0007669"/>
    <property type="project" value="InterPro"/>
</dbReference>
<dbReference type="InterPro" id="IPR046351">
    <property type="entry name" value="UTP4"/>
</dbReference>
<dbReference type="Proteomes" id="UP001162156">
    <property type="component" value="Unassembled WGS sequence"/>
</dbReference>
<feature type="domain" description="Anaphase-promoting complex subunit 4-like WD40" evidence="2">
    <location>
        <begin position="116"/>
        <end position="197"/>
    </location>
</feature>
<dbReference type="GO" id="GO:0034455">
    <property type="term" value="C:t-UTP complex"/>
    <property type="evidence" value="ECO:0007669"/>
    <property type="project" value="TreeGrafter"/>
</dbReference>
<comment type="caution">
    <text evidence="3">The sequence shown here is derived from an EMBL/GenBank/DDBJ whole genome shotgun (WGS) entry which is preliminary data.</text>
</comment>